<gene>
    <name evidence="2" type="ORF">SNAT2548_LOCUS30196</name>
</gene>
<feature type="compositionally biased region" description="Low complexity" evidence="1">
    <location>
        <begin position="37"/>
        <end position="54"/>
    </location>
</feature>
<evidence type="ECO:0000313" key="2">
    <source>
        <dbReference type="EMBL" id="CAE7538611.1"/>
    </source>
</evidence>
<keyword evidence="3" id="KW-1185">Reference proteome</keyword>
<feature type="compositionally biased region" description="Low complexity" evidence="1">
    <location>
        <begin position="93"/>
        <end position="114"/>
    </location>
</feature>
<protein>
    <submittedName>
        <fullName evidence="2">Uncharacterized protein</fullName>
    </submittedName>
</protein>
<sequence length="133" mass="13917">MPISARTRQPGQTLNRSKGRRRVLVWHPAAPENSLFASRGSAGSASRPHARGGAKASCLLQGQGTQALHIPSVHFSSRALPTKEVGAQAAQAVAAGRRAVDAAQRSRASEASGAEAEDRHGRTMKSTQGTQSQ</sequence>
<reference evidence="2" key="1">
    <citation type="submission" date="2021-02" db="EMBL/GenBank/DDBJ databases">
        <authorList>
            <person name="Dougan E. K."/>
            <person name="Rhodes N."/>
            <person name="Thang M."/>
            <person name="Chan C."/>
        </authorList>
    </citation>
    <scope>NUCLEOTIDE SEQUENCE</scope>
</reference>
<dbReference type="EMBL" id="CAJNDS010002595">
    <property type="protein sequence ID" value="CAE7538611.1"/>
    <property type="molecule type" value="Genomic_DNA"/>
</dbReference>
<feature type="compositionally biased region" description="Polar residues" evidence="1">
    <location>
        <begin position="1"/>
        <end position="16"/>
    </location>
</feature>
<accession>A0A812TRH3</accession>
<feature type="region of interest" description="Disordered" evidence="1">
    <location>
        <begin position="1"/>
        <end position="56"/>
    </location>
</feature>
<name>A0A812TRH3_9DINO</name>
<evidence type="ECO:0000313" key="3">
    <source>
        <dbReference type="Proteomes" id="UP000604046"/>
    </source>
</evidence>
<dbReference type="AlphaFoldDB" id="A0A812TRH3"/>
<feature type="compositionally biased region" description="Polar residues" evidence="1">
    <location>
        <begin position="124"/>
        <end position="133"/>
    </location>
</feature>
<proteinExistence type="predicted"/>
<dbReference type="Proteomes" id="UP000604046">
    <property type="component" value="Unassembled WGS sequence"/>
</dbReference>
<comment type="caution">
    <text evidence="2">The sequence shown here is derived from an EMBL/GenBank/DDBJ whole genome shotgun (WGS) entry which is preliminary data.</text>
</comment>
<evidence type="ECO:0000256" key="1">
    <source>
        <dbReference type="SAM" id="MobiDB-lite"/>
    </source>
</evidence>
<feature type="region of interest" description="Disordered" evidence="1">
    <location>
        <begin position="93"/>
        <end position="133"/>
    </location>
</feature>
<organism evidence="2 3">
    <name type="scientific">Symbiodinium natans</name>
    <dbReference type="NCBI Taxonomy" id="878477"/>
    <lineage>
        <taxon>Eukaryota</taxon>
        <taxon>Sar</taxon>
        <taxon>Alveolata</taxon>
        <taxon>Dinophyceae</taxon>
        <taxon>Suessiales</taxon>
        <taxon>Symbiodiniaceae</taxon>
        <taxon>Symbiodinium</taxon>
    </lineage>
</organism>